<name>A0A1M5H0V8_FLAJO</name>
<gene>
    <name evidence="1" type="ORF">SAMN05444388_101651</name>
</gene>
<sequence length="63" mass="7058">MKKLKNLTRIEVLTKNEQKAIKGGIDPYHCYAPISKQECAAVGGKWNTVQNMCVLEIGVTEYC</sequence>
<dbReference type="AlphaFoldDB" id="A0A1M5H0V8"/>
<organism evidence="1 2">
    <name type="scientific">Flavobacterium johnsoniae</name>
    <name type="common">Cytophaga johnsonae</name>
    <dbReference type="NCBI Taxonomy" id="986"/>
    <lineage>
        <taxon>Bacteria</taxon>
        <taxon>Pseudomonadati</taxon>
        <taxon>Bacteroidota</taxon>
        <taxon>Flavobacteriia</taxon>
        <taxon>Flavobacteriales</taxon>
        <taxon>Flavobacteriaceae</taxon>
        <taxon>Flavobacterium</taxon>
    </lineage>
</organism>
<dbReference type="RefSeq" id="WP_073408133.1">
    <property type="nucleotide sequence ID" value="NZ_FQWH01000001.1"/>
</dbReference>
<evidence type="ECO:0000313" key="1">
    <source>
        <dbReference type="EMBL" id="SHG09600.1"/>
    </source>
</evidence>
<dbReference type="Proteomes" id="UP000184112">
    <property type="component" value="Unassembled WGS sequence"/>
</dbReference>
<evidence type="ECO:0000313" key="2">
    <source>
        <dbReference type="Proteomes" id="UP000184112"/>
    </source>
</evidence>
<accession>A0A1M5H0V8</accession>
<reference evidence="1 2" key="1">
    <citation type="submission" date="2016-11" db="EMBL/GenBank/DDBJ databases">
        <authorList>
            <person name="Jaros S."/>
            <person name="Januszkiewicz K."/>
            <person name="Wedrychowicz H."/>
        </authorList>
    </citation>
    <scope>NUCLEOTIDE SEQUENCE [LARGE SCALE GENOMIC DNA]</scope>
    <source>
        <strain evidence="1 2">DSM 6792</strain>
    </source>
</reference>
<proteinExistence type="predicted"/>
<dbReference type="EMBL" id="FQWH01000001">
    <property type="protein sequence ID" value="SHG09600.1"/>
    <property type="molecule type" value="Genomic_DNA"/>
</dbReference>
<protein>
    <submittedName>
        <fullName evidence="1">Uncharacterized protein</fullName>
    </submittedName>
</protein>